<accession>A0A268EH13</accession>
<dbReference type="AlphaFoldDB" id="A0A268EH13"/>
<proteinExistence type="predicted"/>
<organism evidence="1 2">
    <name type="scientific">Paenibacillus campinasensis</name>
    <dbReference type="NCBI Taxonomy" id="66347"/>
    <lineage>
        <taxon>Bacteria</taxon>
        <taxon>Bacillati</taxon>
        <taxon>Bacillota</taxon>
        <taxon>Bacilli</taxon>
        <taxon>Bacillales</taxon>
        <taxon>Paenibacillaceae</taxon>
        <taxon>Paenibacillus</taxon>
    </lineage>
</organism>
<evidence type="ECO:0000313" key="1">
    <source>
        <dbReference type="EMBL" id="PAD72421.1"/>
    </source>
</evidence>
<dbReference type="EMBL" id="NPBY01000079">
    <property type="protein sequence ID" value="PAD72421.1"/>
    <property type="molecule type" value="Genomic_DNA"/>
</dbReference>
<gene>
    <name evidence="1" type="ORF">CHH67_22535</name>
</gene>
<protein>
    <submittedName>
        <fullName evidence="1">Uncharacterized protein</fullName>
    </submittedName>
</protein>
<evidence type="ECO:0000313" key="2">
    <source>
        <dbReference type="Proteomes" id="UP000215596"/>
    </source>
</evidence>
<sequence length="129" mass="15160">MKKYLRRNQSGSGFTAGKRYRIAEETMGFREMCYVVFDDRGSRNYFTIEPDSDGKSYRDWFTLEIDEEPRVGDVVKPYAAHAQWETTLTKRHYEEDGIYGKAWKHTHDSGWIGEDQVYIIDDSREEVAA</sequence>
<name>A0A268EH13_9BACL</name>
<comment type="caution">
    <text evidence="1">The sequence shown here is derived from an EMBL/GenBank/DDBJ whole genome shotgun (WGS) entry which is preliminary data.</text>
</comment>
<reference evidence="1 2" key="1">
    <citation type="submission" date="2017-07" db="EMBL/GenBank/DDBJ databases">
        <title>Isolation and whole genome analysis of endospore-forming bacteria from heroin.</title>
        <authorList>
            <person name="Kalinowski J."/>
            <person name="Ahrens B."/>
            <person name="Al-Dilaimi A."/>
            <person name="Winkler A."/>
            <person name="Wibberg D."/>
            <person name="Schleenbecker U."/>
            <person name="Ruckert C."/>
            <person name="Wolfel R."/>
            <person name="Grass G."/>
        </authorList>
    </citation>
    <scope>NUCLEOTIDE SEQUENCE [LARGE SCALE GENOMIC DNA]</scope>
    <source>
        <strain evidence="1 2">7537-G1</strain>
    </source>
</reference>
<dbReference type="Proteomes" id="UP000215596">
    <property type="component" value="Unassembled WGS sequence"/>
</dbReference>